<dbReference type="InterPro" id="IPR016024">
    <property type="entry name" value="ARM-type_fold"/>
</dbReference>
<dbReference type="SUPFAM" id="SSF48371">
    <property type="entry name" value="ARM repeat"/>
    <property type="match status" value="2"/>
</dbReference>
<dbReference type="GO" id="GO:0000480">
    <property type="term" value="P:endonucleolytic cleavage in 5'-ETS of tricistronic rRNA transcript (SSU-rRNA, 5.8S rRNA, LSU-rRNA)"/>
    <property type="evidence" value="ECO:0007669"/>
    <property type="project" value="TreeGrafter"/>
</dbReference>
<dbReference type="SMART" id="SM00025">
    <property type="entry name" value="Pumilio"/>
    <property type="match status" value="6"/>
</dbReference>
<dbReference type="Gene3D" id="1.25.10.10">
    <property type="entry name" value="Leucine-rich Repeat Variant"/>
    <property type="match status" value="3"/>
</dbReference>
<dbReference type="GO" id="GO:0000447">
    <property type="term" value="P:endonucleolytic cleavage in ITS1 to separate SSU-rRNA from 5.8S rRNA and LSU-rRNA from tricistronic rRNA transcript (SSU-rRNA, 5.8S rRNA, LSU-rRNA)"/>
    <property type="evidence" value="ECO:0007669"/>
    <property type="project" value="TreeGrafter"/>
</dbReference>
<dbReference type="STRING" id="1314781.A0A165R2F3"/>
<feature type="region of interest" description="Disordered" evidence="5">
    <location>
        <begin position="1"/>
        <end position="49"/>
    </location>
</feature>
<keyword evidence="7" id="KW-1185">Reference proteome</keyword>
<dbReference type="GO" id="GO:0000472">
    <property type="term" value="P:endonucleolytic cleavage to generate mature 5'-end of SSU-rRNA from (SSU-rRNA, 5.8S rRNA, LSU-rRNA)"/>
    <property type="evidence" value="ECO:0007669"/>
    <property type="project" value="TreeGrafter"/>
</dbReference>
<evidence type="ECO:0000256" key="3">
    <source>
        <dbReference type="ARBA" id="ARBA00030932"/>
    </source>
</evidence>
<feature type="compositionally biased region" description="Basic and acidic residues" evidence="5">
    <location>
        <begin position="15"/>
        <end position="35"/>
    </location>
</feature>
<dbReference type="InterPro" id="IPR001313">
    <property type="entry name" value="Pumilio_RNA-bd_rpt"/>
</dbReference>
<dbReference type="GO" id="GO:0030686">
    <property type="term" value="C:90S preribosome"/>
    <property type="evidence" value="ECO:0007669"/>
    <property type="project" value="TreeGrafter"/>
</dbReference>
<feature type="compositionally biased region" description="Basic and acidic residues" evidence="5">
    <location>
        <begin position="704"/>
        <end position="725"/>
    </location>
</feature>
<gene>
    <name evidence="6" type="ORF">EXIGLDRAFT_599568</name>
</gene>
<evidence type="ECO:0000313" key="6">
    <source>
        <dbReference type="EMBL" id="KZW04403.1"/>
    </source>
</evidence>
<dbReference type="Pfam" id="PF22493">
    <property type="entry name" value="PUF_NOP9"/>
    <property type="match status" value="1"/>
</dbReference>
<dbReference type="PANTHER" id="PTHR13102:SF0">
    <property type="entry name" value="NUCLEOLAR PROTEIN 9"/>
    <property type="match status" value="1"/>
</dbReference>
<feature type="compositionally biased region" description="Basic residues" evidence="5">
    <location>
        <begin position="1"/>
        <end position="14"/>
    </location>
</feature>
<proteinExistence type="predicted"/>
<sequence length="760" mass="84364">MPRENRKRGKKHKKEQPQQEEQFHEPQHDPAHNDEQPDAEITSQDAPFGYVDPDVKAYFRTVDSQLKEWQDDFGDVEDGLDPKEDRRNFVVAALSEMAGKELQLATDPDCAAIIERLLHSMDDFLKRVFVDRLSGSYAHLLMKHRFASHVCQTIFNMAGSTVSRETRGILPAHPDVESGQLRTLTTLVLDACEEVMAHTSSFVTHPFASHVLRAILVLLCPTIAPPASSADVLRSKKSAAFKAKQGPMKSIFNDQTHENTLACPKEFASMAKKVLHALKEGLGENEARAVAADKAGSPTLKLVVELEAHCGESDEAGSIMDHLLVGLVSASHDDEAQESVEPSDYLTTLLYDTTASHLLETLVARAPPKTFDLLWSTYFAGKLAKLGVHPVANFVVARAVDRLSAEQMQAAVEEMGAAGVWVKMRKTSRLGVLKALVDRAAVLQSCEAELVEAVCSAFDLTEDEDKPLIVQCVLRMKTPFYRDARKRASKEEEHEDNSEDRPAKRRKHNHHDASDPLEPRIQGALLLQSLLHLREPHQRLVADSLLALEPSDLLDLAHHPVSSRVLDEAFSSPSHVLRKKLVGKYIGHFHTLADDRIGSRVAERAWAAADTYLKEKVARSLQEHEAFLQGSHFGRFFARAINLSLLARRPDNWRRSQAASRAPAPAHTPAAVSTPAEPEKEKKKRKRREDEIDELFAAGKGKGVTKDEEKKDVGWKRRKDDHTDSDPASAAVAEVDDAVLRAIRAAPSEGPHARKSGKKR</sequence>
<reference evidence="6 7" key="1">
    <citation type="journal article" date="2016" name="Mol. Biol. Evol.">
        <title>Comparative Genomics of Early-Diverging Mushroom-Forming Fungi Provides Insights into the Origins of Lignocellulose Decay Capabilities.</title>
        <authorList>
            <person name="Nagy L.G."/>
            <person name="Riley R."/>
            <person name="Tritt A."/>
            <person name="Adam C."/>
            <person name="Daum C."/>
            <person name="Floudas D."/>
            <person name="Sun H."/>
            <person name="Yadav J.S."/>
            <person name="Pangilinan J."/>
            <person name="Larsson K.H."/>
            <person name="Matsuura K."/>
            <person name="Barry K."/>
            <person name="Labutti K."/>
            <person name="Kuo R."/>
            <person name="Ohm R.A."/>
            <person name="Bhattacharya S.S."/>
            <person name="Shirouzu T."/>
            <person name="Yoshinaga Y."/>
            <person name="Martin F.M."/>
            <person name="Grigoriev I.V."/>
            <person name="Hibbett D.S."/>
        </authorList>
    </citation>
    <scope>NUCLEOTIDE SEQUENCE [LARGE SCALE GENOMIC DNA]</scope>
    <source>
        <strain evidence="6 7">HHB12029</strain>
    </source>
</reference>
<dbReference type="Proteomes" id="UP000077266">
    <property type="component" value="Unassembled WGS sequence"/>
</dbReference>
<keyword evidence="2" id="KW-0677">Repeat</keyword>
<evidence type="ECO:0000256" key="5">
    <source>
        <dbReference type="SAM" id="MobiDB-lite"/>
    </source>
</evidence>
<organism evidence="6 7">
    <name type="scientific">Exidia glandulosa HHB12029</name>
    <dbReference type="NCBI Taxonomy" id="1314781"/>
    <lineage>
        <taxon>Eukaryota</taxon>
        <taxon>Fungi</taxon>
        <taxon>Dikarya</taxon>
        <taxon>Basidiomycota</taxon>
        <taxon>Agaricomycotina</taxon>
        <taxon>Agaricomycetes</taxon>
        <taxon>Auriculariales</taxon>
        <taxon>Exidiaceae</taxon>
        <taxon>Exidia</taxon>
    </lineage>
</organism>
<dbReference type="FunCoup" id="A0A165R2F3">
    <property type="interactions" value="583"/>
</dbReference>
<dbReference type="GO" id="GO:0003723">
    <property type="term" value="F:RNA binding"/>
    <property type="evidence" value="ECO:0007669"/>
    <property type="project" value="InterPro"/>
</dbReference>
<dbReference type="InterPro" id="IPR011989">
    <property type="entry name" value="ARM-like"/>
</dbReference>
<dbReference type="OrthoDB" id="392571at2759"/>
<feature type="compositionally biased region" description="Low complexity" evidence="5">
    <location>
        <begin position="655"/>
        <end position="676"/>
    </location>
</feature>
<feature type="region of interest" description="Disordered" evidence="5">
    <location>
        <begin position="485"/>
        <end position="518"/>
    </location>
</feature>
<dbReference type="InterPro" id="IPR040000">
    <property type="entry name" value="NOP9"/>
</dbReference>
<feature type="region of interest" description="Disordered" evidence="5">
    <location>
        <begin position="654"/>
        <end position="733"/>
    </location>
</feature>
<evidence type="ECO:0000313" key="7">
    <source>
        <dbReference type="Proteomes" id="UP000077266"/>
    </source>
</evidence>
<name>A0A165R2F3_EXIGL</name>
<protein>
    <recommendedName>
        <fullName evidence="1">Nucleolar protein 9</fullName>
    </recommendedName>
    <alternativeName>
        <fullName evidence="3 4">Pumilio domain-containing protein NOP9</fullName>
    </alternativeName>
</protein>
<dbReference type="GO" id="GO:0000056">
    <property type="term" value="P:ribosomal small subunit export from nucleus"/>
    <property type="evidence" value="ECO:0007669"/>
    <property type="project" value="TreeGrafter"/>
</dbReference>
<evidence type="ECO:0000256" key="4">
    <source>
        <dbReference type="ARBA" id="ARBA00031929"/>
    </source>
</evidence>
<dbReference type="GO" id="GO:0030688">
    <property type="term" value="C:preribosome, small subunit precursor"/>
    <property type="evidence" value="ECO:0007669"/>
    <property type="project" value="TreeGrafter"/>
</dbReference>
<evidence type="ECO:0000256" key="1">
    <source>
        <dbReference type="ARBA" id="ARBA00016427"/>
    </source>
</evidence>
<evidence type="ECO:0000256" key="2">
    <source>
        <dbReference type="ARBA" id="ARBA00022737"/>
    </source>
</evidence>
<dbReference type="InParanoid" id="A0A165R2F3"/>
<dbReference type="PANTHER" id="PTHR13102">
    <property type="entry name" value="NUCLEOLAR PROTEIN 9"/>
    <property type="match status" value="1"/>
</dbReference>
<dbReference type="EMBL" id="KV425882">
    <property type="protein sequence ID" value="KZW04403.1"/>
    <property type="molecule type" value="Genomic_DNA"/>
</dbReference>
<accession>A0A165R2F3</accession>
<dbReference type="GO" id="GO:0005730">
    <property type="term" value="C:nucleolus"/>
    <property type="evidence" value="ECO:0007669"/>
    <property type="project" value="TreeGrafter"/>
</dbReference>
<dbReference type="AlphaFoldDB" id="A0A165R2F3"/>